<keyword evidence="9" id="KW-0132">Cell division</keyword>
<evidence type="ECO:0000259" key="25">
    <source>
        <dbReference type="PROSITE" id="PS50011"/>
    </source>
</evidence>
<organism evidence="26 27">
    <name type="scientific">Hyalella azteca</name>
    <name type="common">Amphipod</name>
    <dbReference type="NCBI Taxonomy" id="294128"/>
    <lineage>
        <taxon>Eukaryota</taxon>
        <taxon>Metazoa</taxon>
        <taxon>Ecdysozoa</taxon>
        <taxon>Arthropoda</taxon>
        <taxon>Crustacea</taxon>
        <taxon>Multicrustacea</taxon>
        <taxon>Malacostraca</taxon>
        <taxon>Eumalacostraca</taxon>
        <taxon>Peracarida</taxon>
        <taxon>Amphipoda</taxon>
        <taxon>Senticaudata</taxon>
        <taxon>Talitrida</taxon>
        <taxon>Talitroidea</taxon>
        <taxon>Hyalellidae</taxon>
        <taxon>Hyalella</taxon>
    </lineage>
</organism>
<evidence type="ECO:0000256" key="17">
    <source>
        <dbReference type="ARBA" id="ARBA00023306"/>
    </source>
</evidence>
<dbReference type="CDD" id="cd07832">
    <property type="entry name" value="STKc_CCRK"/>
    <property type="match status" value="1"/>
</dbReference>
<dbReference type="GO" id="GO:0005737">
    <property type="term" value="C:cytoplasm"/>
    <property type="evidence" value="ECO:0007669"/>
    <property type="project" value="UniProtKB-SubCell"/>
</dbReference>
<evidence type="ECO:0000256" key="11">
    <source>
        <dbReference type="ARBA" id="ARBA00022741"/>
    </source>
</evidence>
<dbReference type="EC" id="2.7.11.22" evidence="5"/>
<evidence type="ECO:0000256" key="20">
    <source>
        <dbReference type="ARBA" id="ARBA00035723"/>
    </source>
</evidence>
<evidence type="ECO:0000256" key="1">
    <source>
        <dbReference type="ARBA" id="ARBA00004123"/>
    </source>
</evidence>
<dbReference type="SMART" id="SM00220">
    <property type="entry name" value="S_TKc"/>
    <property type="match status" value="1"/>
</dbReference>
<evidence type="ECO:0000256" key="15">
    <source>
        <dbReference type="ARBA" id="ARBA00023242"/>
    </source>
</evidence>
<dbReference type="InterPro" id="IPR017441">
    <property type="entry name" value="Protein_kinase_ATP_BS"/>
</dbReference>
<evidence type="ECO:0000256" key="24">
    <source>
        <dbReference type="RuleBase" id="RU000304"/>
    </source>
</evidence>
<keyword evidence="6" id="KW-0217">Developmental protein</keyword>
<dbReference type="FunFam" id="3.30.200.20:FF:000579">
    <property type="entry name" value="cyclin-dependent kinase 20"/>
    <property type="match status" value="1"/>
</dbReference>
<dbReference type="OrthoDB" id="63265at2759"/>
<dbReference type="GO" id="GO:0005929">
    <property type="term" value="C:cilium"/>
    <property type="evidence" value="ECO:0007669"/>
    <property type="project" value="UniProtKB-SubCell"/>
</dbReference>
<evidence type="ECO:0000256" key="3">
    <source>
        <dbReference type="ARBA" id="ARBA00004496"/>
    </source>
</evidence>
<dbReference type="AlphaFoldDB" id="A0A8B7PMK0"/>
<dbReference type="GO" id="GO:0005524">
    <property type="term" value="F:ATP binding"/>
    <property type="evidence" value="ECO:0007669"/>
    <property type="project" value="UniProtKB-UniRule"/>
</dbReference>
<dbReference type="PANTHER" id="PTHR24056:SF171">
    <property type="entry name" value="CYCLIN-DEPENDENT KINASE 20"/>
    <property type="match status" value="1"/>
</dbReference>
<reference evidence="27" key="1">
    <citation type="submission" date="2025-08" db="UniProtKB">
        <authorList>
            <consortium name="RefSeq"/>
        </authorList>
    </citation>
    <scope>IDENTIFICATION</scope>
    <source>
        <tissue evidence="27">Whole organism</tissue>
    </source>
</reference>
<dbReference type="GeneID" id="108682542"/>
<keyword evidence="13 23" id="KW-0067">ATP-binding</keyword>
<dbReference type="SUPFAM" id="SSF56112">
    <property type="entry name" value="Protein kinase-like (PK-like)"/>
    <property type="match status" value="1"/>
</dbReference>
<dbReference type="GO" id="GO:0005634">
    <property type="term" value="C:nucleus"/>
    <property type="evidence" value="ECO:0007669"/>
    <property type="project" value="UniProtKB-SubCell"/>
</dbReference>
<evidence type="ECO:0000256" key="21">
    <source>
        <dbReference type="ARBA" id="ARBA00047811"/>
    </source>
</evidence>
<evidence type="ECO:0000256" key="9">
    <source>
        <dbReference type="ARBA" id="ARBA00022618"/>
    </source>
</evidence>
<dbReference type="GO" id="GO:0004693">
    <property type="term" value="F:cyclin-dependent protein serine/threonine kinase activity"/>
    <property type="evidence" value="ECO:0007669"/>
    <property type="project" value="UniProtKB-EC"/>
</dbReference>
<dbReference type="InterPro" id="IPR008271">
    <property type="entry name" value="Ser/Thr_kinase_AS"/>
</dbReference>
<evidence type="ECO:0000256" key="14">
    <source>
        <dbReference type="ARBA" id="ARBA00023069"/>
    </source>
</evidence>
<dbReference type="PROSITE" id="PS00108">
    <property type="entry name" value="PROTEIN_KINASE_ST"/>
    <property type="match status" value="1"/>
</dbReference>
<evidence type="ECO:0000256" key="4">
    <source>
        <dbReference type="ARBA" id="ARBA00006485"/>
    </source>
</evidence>
<dbReference type="Pfam" id="PF00069">
    <property type="entry name" value="Pkinase"/>
    <property type="match status" value="1"/>
</dbReference>
<keyword evidence="15" id="KW-0539">Nucleus</keyword>
<comment type="similarity">
    <text evidence="4">Belongs to the protein kinase superfamily. CMGC Ser/Thr protein kinase family. CDC2/CDKX subfamily.</text>
</comment>
<evidence type="ECO:0000256" key="16">
    <source>
        <dbReference type="ARBA" id="ARBA00023273"/>
    </source>
</evidence>
<evidence type="ECO:0000256" key="10">
    <source>
        <dbReference type="ARBA" id="ARBA00022679"/>
    </source>
</evidence>
<dbReference type="PROSITE" id="PS50011">
    <property type="entry name" value="PROTEIN_KINASE_DOM"/>
    <property type="match status" value="1"/>
</dbReference>
<dbReference type="InterPro" id="IPR011009">
    <property type="entry name" value="Kinase-like_dom_sf"/>
</dbReference>
<dbReference type="Gene3D" id="3.30.200.20">
    <property type="entry name" value="Phosphorylase Kinase, domain 1"/>
    <property type="match status" value="1"/>
</dbReference>
<gene>
    <name evidence="27" type="primary">LOC108682542</name>
</gene>
<keyword evidence="8 24" id="KW-0723">Serine/threonine-protein kinase</keyword>
<comment type="catalytic activity">
    <reaction evidence="21">
        <text>L-threonyl-[protein] + ATP = O-phospho-L-threonyl-[protein] + ADP + H(+)</text>
        <dbReference type="Rhea" id="RHEA:46608"/>
        <dbReference type="Rhea" id="RHEA-COMP:11060"/>
        <dbReference type="Rhea" id="RHEA-COMP:11605"/>
        <dbReference type="ChEBI" id="CHEBI:15378"/>
        <dbReference type="ChEBI" id="CHEBI:30013"/>
        <dbReference type="ChEBI" id="CHEBI:30616"/>
        <dbReference type="ChEBI" id="CHEBI:61977"/>
        <dbReference type="ChEBI" id="CHEBI:456216"/>
        <dbReference type="EC" id="2.7.11.22"/>
    </reaction>
</comment>
<evidence type="ECO:0000256" key="19">
    <source>
        <dbReference type="ARBA" id="ARBA00035720"/>
    </source>
</evidence>
<evidence type="ECO:0000313" key="27">
    <source>
        <dbReference type="RefSeq" id="XP_018027220.1"/>
    </source>
</evidence>
<dbReference type="OMA" id="KITFPYH"/>
<sequence length="337" mass="37899">MEAYTVTGRIGEGAHGVVVKAKHILTGRPVALKKIPLRRLDQGMPATALREIKALQQIQSEYVVQLLDVFADGTGFVLAFELMPGDLGEMIRDATRPLTEAQAKTYMVMLIKGVAFLHQNNIMHRDLKPANLLINEYGRLKIADFGLCRIFSKKRKRLYSHQVATRWYRAPELLYGARQYTEGVDIWAAGCIFGELINKSPIFPGDSDINQLFVVLQVLGTPSEANWPGLSQLPDYKKITFPEAKPVPLEKVLPDASSVALDLLKRLLVYHAAHRLSAQRALQHEYFWTAPLPAPLSEMPRPHPDKLPPPASREYPTHLDWHAMMRPAHQLLATLQP</sequence>
<feature type="binding site" evidence="23">
    <location>
        <position position="33"/>
    </location>
    <ligand>
        <name>ATP</name>
        <dbReference type="ChEBI" id="CHEBI:30616"/>
    </ligand>
</feature>
<protein>
    <recommendedName>
        <fullName evidence="18">Cyclin-dependent kinase 20</fullName>
        <ecNumber evidence="5">2.7.11.22</ecNumber>
    </recommendedName>
    <alternativeName>
        <fullName evidence="19">Cell cycle-related kinase</fullName>
    </alternativeName>
    <alternativeName>
        <fullName evidence="20">Cell division protein kinase 20</fullName>
    </alternativeName>
</protein>
<feature type="domain" description="Protein kinase" evidence="25">
    <location>
        <begin position="4"/>
        <end position="287"/>
    </location>
</feature>
<dbReference type="FunFam" id="1.10.510.10:FF:000406">
    <property type="entry name" value="cyclin-dependent kinase 20 isoform X1"/>
    <property type="match status" value="1"/>
</dbReference>
<keyword evidence="17" id="KW-0131">Cell cycle</keyword>
<keyword evidence="26" id="KW-1185">Reference proteome</keyword>
<evidence type="ECO:0000256" key="2">
    <source>
        <dbReference type="ARBA" id="ARBA00004138"/>
    </source>
</evidence>
<keyword evidence="7" id="KW-0963">Cytoplasm</keyword>
<name>A0A8B7PMK0_HYAAZ</name>
<evidence type="ECO:0000256" key="18">
    <source>
        <dbReference type="ARBA" id="ARBA00035711"/>
    </source>
</evidence>
<evidence type="ECO:0000256" key="7">
    <source>
        <dbReference type="ARBA" id="ARBA00022490"/>
    </source>
</evidence>
<dbReference type="InterPro" id="IPR050108">
    <property type="entry name" value="CDK"/>
</dbReference>
<proteinExistence type="inferred from homology"/>
<dbReference type="KEGG" id="hazt:108682542"/>
<comment type="catalytic activity">
    <reaction evidence="22">
        <text>L-seryl-[protein] + ATP = O-phospho-L-seryl-[protein] + ADP + H(+)</text>
        <dbReference type="Rhea" id="RHEA:17989"/>
        <dbReference type="Rhea" id="RHEA-COMP:9863"/>
        <dbReference type="Rhea" id="RHEA-COMP:11604"/>
        <dbReference type="ChEBI" id="CHEBI:15378"/>
        <dbReference type="ChEBI" id="CHEBI:29999"/>
        <dbReference type="ChEBI" id="CHEBI:30616"/>
        <dbReference type="ChEBI" id="CHEBI:83421"/>
        <dbReference type="ChEBI" id="CHEBI:456216"/>
        <dbReference type="EC" id="2.7.11.22"/>
    </reaction>
</comment>
<dbReference type="RefSeq" id="XP_018027220.1">
    <property type="nucleotide sequence ID" value="XM_018171731.2"/>
</dbReference>
<keyword evidence="10" id="KW-0808">Transferase</keyword>
<dbReference type="PROSITE" id="PS00107">
    <property type="entry name" value="PROTEIN_KINASE_ATP"/>
    <property type="match status" value="1"/>
</dbReference>
<keyword evidence="12" id="KW-0418">Kinase</keyword>
<keyword evidence="16" id="KW-0966">Cell projection</keyword>
<keyword evidence="11 23" id="KW-0547">Nucleotide-binding</keyword>
<evidence type="ECO:0000256" key="5">
    <source>
        <dbReference type="ARBA" id="ARBA00012425"/>
    </source>
</evidence>
<dbReference type="Gene3D" id="1.10.510.10">
    <property type="entry name" value="Transferase(Phosphotransferase) domain 1"/>
    <property type="match status" value="1"/>
</dbReference>
<keyword evidence="14" id="KW-0969">Cilium</keyword>
<evidence type="ECO:0000256" key="22">
    <source>
        <dbReference type="ARBA" id="ARBA00048367"/>
    </source>
</evidence>
<evidence type="ECO:0000256" key="12">
    <source>
        <dbReference type="ARBA" id="ARBA00022777"/>
    </source>
</evidence>
<dbReference type="Proteomes" id="UP000694843">
    <property type="component" value="Unplaced"/>
</dbReference>
<evidence type="ECO:0000256" key="23">
    <source>
        <dbReference type="PROSITE-ProRule" id="PRU10141"/>
    </source>
</evidence>
<evidence type="ECO:0000256" key="13">
    <source>
        <dbReference type="ARBA" id="ARBA00022840"/>
    </source>
</evidence>
<evidence type="ECO:0000256" key="8">
    <source>
        <dbReference type="ARBA" id="ARBA00022527"/>
    </source>
</evidence>
<dbReference type="InterPro" id="IPR000719">
    <property type="entry name" value="Prot_kinase_dom"/>
</dbReference>
<dbReference type="GO" id="GO:0051301">
    <property type="term" value="P:cell division"/>
    <property type="evidence" value="ECO:0007669"/>
    <property type="project" value="UniProtKB-KW"/>
</dbReference>
<dbReference type="PANTHER" id="PTHR24056">
    <property type="entry name" value="CELL DIVISION PROTEIN KINASE"/>
    <property type="match status" value="1"/>
</dbReference>
<comment type="subcellular location">
    <subcellularLocation>
        <location evidence="2">Cell projection</location>
        <location evidence="2">Cilium</location>
    </subcellularLocation>
    <subcellularLocation>
        <location evidence="3">Cytoplasm</location>
    </subcellularLocation>
    <subcellularLocation>
        <location evidence="1">Nucleus</location>
    </subcellularLocation>
</comment>
<accession>A0A8B7PMK0</accession>
<dbReference type="InterPro" id="IPR048002">
    <property type="entry name" value="CDK20-like_STKc"/>
</dbReference>
<evidence type="ECO:0000313" key="26">
    <source>
        <dbReference type="Proteomes" id="UP000694843"/>
    </source>
</evidence>
<evidence type="ECO:0000256" key="6">
    <source>
        <dbReference type="ARBA" id="ARBA00022473"/>
    </source>
</evidence>